<keyword evidence="4" id="KW-0804">Transcription</keyword>
<name>A0A378KV00_9GAMM</name>
<dbReference type="PROSITE" id="PS50931">
    <property type="entry name" value="HTH_LYSR"/>
    <property type="match status" value="1"/>
</dbReference>
<evidence type="ECO:0000259" key="5">
    <source>
        <dbReference type="PROSITE" id="PS50931"/>
    </source>
</evidence>
<dbReference type="Gene3D" id="1.10.10.10">
    <property type="entry name" value="Winged helix-like DNA-binding domain superfamily/Winged helix DNA-binding domain"/>
    <property type="match status" value="1"/>
</dbReference>
<dbReference type="InterPro" id="IPR036388">
    <property type="entry name" value="WH-like_DNA-bd_sf"/>
</dbReference>
<dbReference type="EMBL" id="LNYR01000012">
    <property type="protein sequence ID" value="KTD51331.1"/>
    <property type="molecule type" value="Genomic_DNA"/>
</dbReference>
<dbReference type="InterPro" id="IPR036390">
    <property type="entry name" value="WH_DNA-bd_sf"/>
</dbReference>
<dbReference type="PANTHER" id="PTHR30537:SF5">
    <property type="entry name" value="HTH-TYPE TRANSCRIPTIONAL ACTIVATOR TTDR-RELATED"/>
    <property type="match status" value="1"/>
</dbReference>
<dbReference type="OrthoDB" id="9786526at2"/>
<dbReference type="InterPro" id="IPR000847">
    <property type="entry name" value="LysR_HTH_N"/>
</dbReference>
<gene>
    <name evidence="7" type="primary">dmlR_1</name>
    <name evidence="6" type="ORF">Lqua_1558</name>
    <name evidence="7" type="ORF">NCTC12376_01219</name>
</gene>
<dbReference type="InterPro" id="IPR005119">
    <property type="entry name" value="LysR_subst-bd"/>
</dbReference>
<keyword evidence="3" id="KW-0238">DNA-binding</keyword>
<proteinExistence type="inferred from homology"/>
<evidence type="ECO:0000313" key="8">
    <source>
        <dbReference type="Proteomes" id="UP000054639"/>
    </source>
</evidence>
<dbReference type="GO" id="GO:0003700">
    <property type="term" value="F:DNA-binding transcription factor activity"/>
    <property type="evidence" value="ECO:0007669"/>
    <property type="project" value="InterPro"/>
</dbReference>
<dbReference type="Proteomes" id="UP000054639">
    <property type="component" value="Unassembled WGS sequence"/>
</dbReference>
<dbReference type="EMBL" id="UGOW01000001">
    <property type="protein sequence ID" value="STY17421.1"/>
    <property type="molecule type" value="Genomic_DNA"/>
</dbReference>
<keyword evidence="8" id="KW-1185">Reference proteome</keyword>
<dbReference type="PANTHER" id="PTHR30537">
    <property type="entry name" value="HTH-TYPE TRANSCRIPTIONAL REGULATOR"/>
    <property type="match status" value="1"/>
</dbReference>
<evidence type="ECO:0000313" key="6">
    <source>
        <dbReference type="EMBL" id="KTD51331.1"/>
    </source>
</evidence>
<reference evidence="7 9" key="2">
    <citation type="submission" date="2018-06" db="EMBL/GenBank/DDBJ databases">
        <authorList>
            <consortium name="Pathogen Informatics"/>
            <person name="Doyle S."/>
        </authorList>
    </citation>
    <scope>NUCLEOTIDE SEQUENCE [LARGE SCALE GENOMIC DNA]</scope>
    <source>
        <strain evidence="7 9">NCTC12376</strain>
    </source>
</reference>
<dbReference type="GO" id="GO:0003677">
    <property type="term" value="F:DNA binding"/>
    <property type="evidence" value="ECO:0007669"/>
    <property type="project" value="UniProtKB-KW"/>
</dbReference>
<reference evidence="6 8" key="1">
    <citation type="submission" date="2015-11" db="EMBL/GenBank/DDBJ databases">
        <title>Genomic analysis of 38 Legionella species identifies large and diverse effector repertoires.</title>
        <authorList>
            <person name="Burstein D."/>
            <person name="Amaro F."/>
            <person name="Zusman T."/>
            <person name="Lifshitz Z."/>
            <person name="Cohen O."/>
            <person name="Gilbert J.A."/>
            <person name="Pupko T."/>
            <person name="Shuman H.A."/>
            <person name="Segal G."/>
        </authorList>
    </citation>
    <scope>NUCLEOTIDE SEQUENCE [LARGE SCALE GENOMIC DNA]</scope>
    <source>
        <strain evidence="6 8">ATCC 49507</strain>
    </source>
</reference>
<comment type="similarity">
    <text evidence="1">Belongs to the LysR transcriptional regulatory family.</text>
</comment>
<evidence type="ECO:0000313" key="7">
    <source>
        <dbReference type="EMBL" id="STY17421.1"/>
    </source>
</evidence>
<dbReference type="PRINTS" id="PR00039">
    <property type="entry name" value="HTHLYSR"/>
</dbReference>
<sequence>MNLWFIIRNTMQFYNRGQILCFLKVTELASFSSAANAMHITPTAVSKQIKNLEQVIGEQLFLRTTRSVQLTEFGALFYQRCKSIEQEIASVNRFIESNREVPQGELKILVSTITSKEWVLEHLADFMKTYPLIELELIFSEEDDALAQPDIDIMVGFPVIPPSTETLKYRTMYRVNNILCASKDFVSQYGKPETAEDLPHFKIISHTLRKPAHFLPLANGGQLHCAKPILYMNTFEALNQACIAGIGMFLTGDSLVKSWLDKGELIQLLPQYTFRHYDIYMFYRAYDFELPKVRAFLDFFTQ</sequence>
<evidence type="ECO:0000256" key="4">
    <source>
        <dbReference type="ARBA" id="ARBA00023163"/>
    </source>
</evidence>
<feature type="domain" description="HTH lysR-type" evidence="5">
    <location>
        <begin position="22"/>
        <end position="71"/>
    </location>
</feature>
<evidence type="ECO:0000256" key="2">
    <source>
        <dbReference type="ARBA" id="ARBA00023015"/>
    </source>
</evidence>
<dbReference type="Pfam" id="PF03466">
    <property type="entry name" value="LysR_substrate"/>
    <property type="match status" value="1"/>
</dbReference>
<evidence type="ECO:0000313" key="9">
    <source>
        <dbReference type="Proteomes" id="UP000254230"/>
    </source>
</evidence>
<accession>A0A378KV00</accession>
<dbReference type="Pfam" id="PF00126">
    <property type="entry name" value="HTH_1"/>
    <property type="match status" value="1"/>
</dbReference>
<dbReference type="SUPFAM" id="SSF53850">
    <property type="entry name" value="Periplasmic binding protein-like II"/>
    <property type="match status" value="1"/>
</dbReference>
<keyword evidence="2" id="KW-0805">Transcription regulation</keyword>
<dbReference type="STRING" id="45072.Lqua_1558"/>
<dbReference type="InterPro" id="IPR058163">
    <property type="entry name" value="LysR-type_TF_proteobact-type"/>
</dbReference>
<dbReference type="Proteomes" id="UP000254230">
    <property type="component" value="Unassembled WGS sequence"/>
</dbReference>
<evidence type="ECO:0000256" key="1">
    <source>
        <dbReference type="ARBA" id="ARBA00009437"/>
    </source>
</evidence>
<protein>
    <submittedName>
        <fullName evidence="7">Transcriptional regulator</fullName>
    </submittedName>
</protein>
<dbReference type="Gene3D" id="3.40.190.290">
    <property type="match status" value="1"/>
</dbReference>
<evidence type="ECO:0000256" key="3">
    <source>
        <dbReference type="ARBA" id="ARBA00023125"/>
    </source>
</evidence>
<organism evidence="7 9">
    <name type="scientific">Legionella quateirensis</name>
    <dbReference type="NCBI Taxonomy" id="45072"/>
    <lineage>
        <taxon>Bacteria</taxon>
        <taxon>Pseudomonadati</taxon>
        <taxon>Pseudomonadota</taxon>
        <taxon>Gammaproteobacteria</taxon>
        <taxon>Legionellales</taxon>
        <taxon>Legionellaceae</taxon>
        <taxon>Legionella</taxon>
    </lineage>
</organism>
<dbReference type="AlphaFoldDB" id="A0A378KV00"/>
<dbReference type="FunFam" id="1.10.10.10:FF:000001">
    <property type="entry name" value="LysR family transcriptional regulator"/>
    <property type="match status" value="1"/>
</dbReference>
<dbReference type="SUPFAM" id="SSF46785">
    <property type="entry name" value="Winged helix' DNA-binding domain"/>
    <property type="match status" value="1"/>
</dbReference>